<dbReference type="EMBL" id="JABXXP010000369">
    <property type="protein sequence ID" value="NVN12218.1"/>
    <property type="molecule type" value="Genomic_DNA"/>
</dbReference>
<dbReference type="InterPro" id="IPR025669">
    <property type="entry name" value="AAA_dom"/>
</dbReference>
<dbReference type="PANTHER" id="PTHR32309:SF13">
    <property type="entry name" value="FERRIC ENTEROBACTIN TRANSPORT PROTEIN FEPE"/>
    <property type="match status" value="1"/>
</dbReference>
<gene>
    <name evidence="11" type="ORF">HUK84_13995</name>
</gene>
<evidence type="ECO:0000256" key="5">
    <source>
        <dbReference type="ARBA" id="ARBA00022777"/>
    </source>
</evidence>
<feature type="coiled-coil region" evidence="9">
    <location>
        <begin position="13"/>
        <end position="40"/>
    </location>
</feature>
<dbReference type="Proteomes" id="UP000534870">
    <property type="component" value="Unassembled WGS sequence"/>
</dbReference>
<evidence type="ECO:0000313" key="11">
    <source>
        <dbReference type="EMBL" id="NVN12218.1"/>
    </source>
</evidence>
<proteinExistence type="inferred from homology"/>
<evidence type="ECO:0000256" key="8">
    <source>
        <dbReference type="ARBA" id="ARBA00051245"/>
    </source>
</evidence>
<dbReference type="SUPFAM" id="SSF52540">
    <property type="entry name" value="P-loop containing nucleoside triphosphate hydrolases"/>
    <property type="match status" value="1"/>
</dbReference>
<dbReference type="Gene3D" id="3.40.50.300">
    <property type="entry name" value="P-loop containing nucleotide triphosphate hydrolases"/>
    <property type="match status" value="1"/>
</dbReference>
<comment type="similarity">
    <text evidence="1">Belongs to the CpsD/CapB family.</text>
</comment>
<dbReference type="InterPro" id="IPR050445">
    <property type="entry name" value="Bact_polysacc_biosynth/exp"/>
</dbReference>
<evidence type="ECO:0000256" key="9">
    <source>
        <dbReference type="SAM" id="Coils"/>
    </source>
</evidence>
<dbReference type="Pfam" id="PF13614">
    <property type="entry name" value="AAA_31"/>
    <property type="match status" value="1"/>
</dbReference>
<dbReference type="EC" id="2.7.10.2" evidence="2"/>
<feature type="non-terminal residue" evidence="11">
    <location>
        <position position="1"/>
    </location>
</feature>
<feature type="domain" description="AAA" evidence="10">
    <location>
        <begin position="184"/>
        <end position="313"/>
    </location>
</feature>
<dbReference type="InterPro" id="IPR005702">
    <property type="entry name" value="Wzc-like_C"/>
</dbReference>
<keyword evidence="7" id="KW-0829">Tyrosine-protein kinase</keyword>
<name>A0A7Y7M8F4_9PROT</name>
<sequence length="380" mass="40630">VTGRIAASVTKDLSGAEARVAALSRAVANLQRQVSSENQADVTLQQLESEANAARVVYQDYLGRFAQTSTQAQLQEPEAELISRAAVPLGVSGPPRTQYGAIAVVFSVLAGIGSALLIDRARGGIRSTSQLDSVPGLFTLGMVPTFSGALAQHYRSVPTSSIYVETVEAIRSILSFGHSRFRAKVVLVTSARPGEGKTTFAVSLAANAGRAMQRALVIDCDTRNPSAAAIVSRTDRTDRTANSRLPAHIGKDGLLREVLPGVDILTVRPASGRNNAMVSPLELNRILAQFSGHYDMIVVDTPPVLAFPDAPVLAQQTDGVVMVVKWGLTDQGEVNEAMRILHAYDARVLGGVLTQVVPRDLDVAERRQLATYRQYYLATS</sequence>
<reference evidence="11 12" key="1">
    <citation type="submission" date="2020-06" db="EMBL/GenBank/DDBJ databases">
        <title>Description of novel acetic acid bacteria.</title>
        <authorList>
            <person name="Sombolestani A."/>
        </authorList>
    </citation>
    <scope>NUCLEOTIDE SEQUENCE [LARGE SCALE GENOMIC DNA]</scope>
    <source>
        <strain evidence="11 12">LMG 31431</strain>
    </source>
</reference>
<evidence type="ECO:0000256" key="7">
    <source>
        <dbReference type="ARBA" id="ARBA00023137"/>
    </source>
</evidence>
<protein>
    <recommendedName>
        <fullName evidence="2">non-specific protein-tyrosine kinase</fullName>
        <ecNumber evidence="2">2.7.10.2</ecNumber>
    </recommendedName>
</protein>
<keyword evidence="3" id="KW-0808">Transferase</keyword>
<keyword evidence="5" id="KW-0418">Kinase</keyword>
<evidence type="ECO:0000313" key="12">
    <source>
        <dbReference type="Proteomes" id="UP000534870"/>
    </source>
</evidence>
<evidence type="ECO:0000259" key="10">
    <source>
        <dbReference type="Pfam" id="PF13614"/>
    </source>
</evidence>
<evidence type="ECO:0000256" key="1">
    <source>
        <dbReference type="ARBA" id="ARBA00007316"/>
    </source>
</evidence>
<keyword evidence="6" id="KW-0067">ATP-binding</keyword>
<dbReference type="GO" id="GO:0005886">
    <property type="term" value="C:plasma membrane"/>
    <property type="evidence" value="ECO:0007669"/>
    <property type="project" value="TreeGrafter"/>
</dbReference>
<evidence type="ECO:0000256" key="6">
    <source>
        <dbReference type="ARBA" id="ARBA00022840"/>
    </source>
</evidence>
<dbReference type="GO" id="GO:0004713">
    <property type="term" value="F:protein tyrosine kinase activity"/>
    <property type="evidence" value="ECO:0007669"/>
    <property type="project" value="TreeGrafter"/>
</dbReference>
<keyword evidence="9" id="KW-0175">Coiled coil</keyword>
<dbReference type="CDD" id="cd05387">
    <property type="entry name" value="BY-kinase"/>
    <property type="match status" value="1"/>
</dbReference>
<dbReference type="InterPro" id="IPR027417">
    <property type="entry name" value="P-loop_NTPase"/>
</dbReference>
<organism evidence="11 12">
    <name type="scientific">Nguyenibacter vanlangensis</name>
    <dbReference type="NCBI Taxonomy" id="1216886"/>
    <lineage>
        <taxon>Bacteria</taxon>
        <taxon>Pseudomonadati</taxon>
        <taxon>Pseudomonadota</taxon>
        <taxon>Alphaproteobacteria</taxon>
        <taxon>Acetobacterales</taxon>
        <taxon>Acetobacteraceae</taxon>
        <taxon>Nguyenibacter</taxon>
    </lineage>
</organism>
<comment type="catalytic activity">
    <reaction evidence="8">
        <text>L-tyrosyl-[protein] + ATP = O-phospho-L-tyrosyl-[protein] + ADP + H(+)</text>
        <dbReference type="Rhea" id="RHEA:10596"/>
        <dbReference type="Rhea" id="RHEA-COMP:10136"/>
        <dbReference type="Rhea" id="RHEA-COMP:20101"/>
        <dbReference type="ChEBI" id="CHEBI:15378"/>
        <dbReference type="ChEBI" id="CHEBI:30616"/>
        <dbReference type="ChEBI" id="CHEBI:46858"/>
        <dbReference type="ChEBI" id="CHEBI:61978"/>
        <dbReference type="ChEBI" id="CHEBI:456216"/>
        <dbReference type="EC" id="2.7.10.2"/>
    </reaction>
</comment>
<comment type="caution">
    <text evidence="11">The sequence shown here is derived from an EMBL/GenBank/DDBJ whole genome shotgun (WGS) entry which is preliminary data.</text>
</comment>
<dbReference type="AlphaFoldDB" id="A0A7Y7M8F4"/>
<dbReference type="PANTHER" id="PTHR32309">
    <property type="entry name" value="TYROSINE-PROTEIN KINASE"/>
    <property type="match status" value="1"/>
</dbReference>
<accession>A0A7Y7M8F4</accession>
<dbReference type="RefSeq" id="WP_176640837.1">
    <property type="nucleotide sequence ID" value="NZ_JABXXP010000369.1"/>
</dbReference>
<keyword evidence="4" id="KW-0547">Nucleotide-binding</keyword>
<evidence type="ECO:0000256" key="2">
    <source>
        <dbReference type="ARBA" id="ARBA00011903"/>
    </source>
</evidence>
<evidence type="ECO:0000256" key="3">
    <source>
        <dbReference type="ARBA" id="ARBA00022679"/>
    </source>
</evidence>
<evidence type="ECO:0000256" key="4">
    <source>
        <dbReference type="ARBA" id="ARBA00022741"/>
    </source>
</evidence>